<keyword evidence="4" id="KW-1133">Transmembrane helix</keyword>
<keyword evidence="3" id="KW-0808">Transferase</keyword>
<proteinExistence type="inferred from homology"/>
<dbReference type="Proteomes" id="UP001274830">
    <property type="component" value="Unassembled WGS sequence"/>
</dbReference>
<dbReference type="PANTHER" id="PTHR10730">
    <property type="entry name" value="PROCOLLAGEN-LYSINE,2-OXOGLUTARATE 5-DIOXYGENASE/GLYCOSYLTRANSFERASE 25 FAMILY MEMBER"/>
    <property type="match status" value="1"/>
</dbReference>
<dbReference type="EMBL" id="JAUTXT010000066">
    <property type="protein sequence ID" value="KAK3669995.1"/>
    <property type="molecule type" value="Genomic_DNA"/>
</dbReference>
<accession>A0AAE0TNC3</accession>
<evidence type="ECO:0000313" key="5">
    <source>
        <dbReference type="EMBL" id="KAK3669995.1"/>
    </source>
</evidence>
<evidence type="ECO:0008006" key="7">
    <source>
        <dbReference type="Google" id="ProtNLM"/>
    </source>
</evidence>
<dbReference type="AlphaFoldDB" id="A0AAE0TNC3"/>
<dbReference type="GO" id="GO:0016740">
    <property type="term" value="F:transferase activity"/>
    <property type="evidence" value="ECO:0007669"/>
    <property type="project" value="UniProtKB-KW"/>
</dbReference>
<keyword evidence="4" id="KW-0472">Membrane</keyword>
<dbReference type="InterPro" id="IPR050757">
    <property type="entry name" value="Collagen_mod_GT25"/>
</dbReference>
<protein>
    <recommendedName>
        <fullName evidence="7">Glycosyltransferase family 25 protein</fullName>
    </recommendedName>
</protein>
<evidence type="ECO:0000256" key="2">
    <source>
        <dbReference type="ARBA" id="ARBA00022676"/>
    </source>
</evidence>
<dbReference type="InterPro" id="IPR002654">
    <property type="entry name" value="Glyco_trans_25"/>
</dbReference>
<evidence type="ECO:0000256" key="1">
    <source>
        <dbReference type="ARBA" id="ARBA00006721"/>
    </source>
</evidence>
<sequence>MSLGLAGNRLWIAVTGGILLIILAFASVSTYGKAPSLRLKAPGSRAGESGGSLQDVHNATLGFQKIFAINLPSRTDHRDSISLAAHLTGLQVDYWDGVTSLESKTLPPGGEEFTSKGALFAWRAHMNLLRHIVENNITTALIAEDDIDWDIRIKSQMEDYARASRVVLQTTSSGPADDYYDADYTSAGGAVIDYNVVEHPTTEPTSSPYGEIETWDIFWLGHCGVKMPTPSDNLPTNRAVIYNDPTVPETQHIDAEFGDRQLVDGYPNHTRIVSHAHDNVCSLAYAISLPGARKILYELGIKRIDRAFDLALTSVCGGTDRRPRATCLSVMPQIFAGYHPIALRASLSDIGTPEHGDEYTTVAFSKNIRWSTRGNFEQLVYGRKQYTDTFRDGEPKPDLGE</sequence>
<reference evidence="5" key="1">
    <citation type="submission" date="2023-07" db="EMBL/GenBank/DDBJ databases">
        <title>Black Yeasts Isolated from many extreme environments.</title>
        <authorList>
            <person name="Coleine C."/>
            <person name="Stajich J.E."/>
            <person name="Selbmann L."/>
        </authorList>
    </citation>
    <scope>NUCLEOTIDE SEQUENCE</scope>
    <source>
        <strain evidence="5">CCFEE 5485</strain>
    </source>
</reference>
<gene>
    <name evidence="5" type="ORF">LTR78_010167</name>
</gene>
<keyword evidence="6" id="KW-1185">Reference proteome</keyword>
<dbReference type="PANTHER" id="PTHR10730:SF53">
    <property type="entry name" value="GLYCOSYLTRANSFERASE 25 FAMILY MEMBER"/>
    <property type="match status" value="1"/>
</dbReference>
<comment type="similarity">
    <text evidence="1">Belongs to the glycosyltransferase 25 family.</text>
</comment>
<feature type="transmembrane region" description="Helical" evidence="4">
    <location>
        <begin position="12"/>
        <end position="31"/>
    </location>
</feature>
<keyword evidence="2" id="KW-0328">Glycosyltransferase</keyword>
<comment type="caution">
    <text evidence="5">The sequence shown here is derived from an EMBL/GenBank/DDBJ whole genome shotgun (WGS) entry which is preliminary data.</text>
</comment>
<evidence type="ECO:0000256" key="3">
    <source>
        <dbReference type="ARBA" id="ARBA00022679"/>
    </source>
</evidence>
<organism evidence="5 6">
    <name type="scientific">Recurvomyces mirabilis</name>
    <dbReference type="NCBI Taxonomy" id="574656"/>
    <lineage>
        <taxon>Eukaryota</taxon>
        <taxon>Fungi</taxon>
        <taxon>Dikarya</taxon>
        <taxon>Ascomycota</taxon>
        <taxon>Pezizomycotina</taxon>
        <taxon>Dothideomycetes</taxon>
        <taxon>Dothideomycetidae</taxon>
        <taxon>Mycosphaerellales</taxon>
        <taxon>Teratosphaeriaceae</taxon>
        <taxon>Recurvomyces</taxon>
    </lineage>
</organism>
<keyword evidence="4" id="KW-0812">Transmembrane</keyword>
<evidence type="ECO:0000313" key="6">
    <source>
        <dbReference type="Proteomes" id="UP001274830"/>
    </source>
</evidence>
<dbReference type="CDD" id="cd06532">
    <property type="entry name" value="Glyco_transf_25"/>
    <property type="match status" value="1"/>
</dbReference>
<evidence type="ECO:0000256" key="4">
    <source>
        <dbReference type="SAM" id="Phobius"/>
    </source>
</evidence>
<name>A0AAE0TNC3_9PEZI</name>